<keyword evidence="2" id="KW-0472">Membrane</keyword>
<dbReference type="EMBL" id="KZ664310">
    <property type="protein sequence ID" value="PPS06277.1"/>
    <property type="molecule type" value="Genomic_DNA"/>
</dbReference>
<gene>
    <name evidence="3" type="ORF">GOBAR_AA14369</name>
</gene>
<evidence type="ECO:0000256" key="1">
    <source>
        <dbReference type="SAM" id="MobiDB-lite"/>
    </source>
</evidence>
<sequence length="316" mass="36922">MKRKNKSLRNEDYDRGARRRREHKLKTHDKPKLRKNKPDTFPNQLKVGDTVLLDAVDPHIVTTTPNEEIPLMVLSIFPFGTVEVSHPKFGTFKVWEKRTKLGKAMQHGRVPHTPKPHGRILCRHQGARRPRSLPQKDVGDQVLPRYKLQPKFATRSLNFHKFRKRSYFRYYAHNPSPQEAYYLWCMANAYMTDLAYFIAFAIRHQTERHRKGVISISLNVTRLARHFGLLNTAAQSSALTLIRKMSPQGITTMLHMRMIERRLRIDPPQYRFSHAIDEEDLEEIPDNVPPQHEEPSTAPPRERLVHAATLLAHLFD</sequence>
<reference evidence="3 4" key="1">
    <citation type="submission" date="2015-01" db="EMBL/GenBank/DDBJ databases">
        <title>Genome of allotetraploid Gossypium barbadense reveals genomic plasticity and fiber elongation in cotton evolution.</title>
        <authorList>
            <person name="Chen X."/>
            <person name="Liu X."/>
            <person name="Zhao B."/>
            <person name="Zheng H."/>
            <person name="Hu Y."/>
            <person name="Lu G."/>
            <person name="Yang C."/>
            <person name="Chen J."/>
            <person name="Shan C."/>
            <person name="Zhang L."/>
            <person name="Zhou Y."/>
            <person name="Wang L."/>
            <person name="Guo W."/>
            <person name="Bai Y."/>
            <person name="Ruan J."/>
            <person name="Shangguan X."/>
            <person name="Mao Y."/>
            <person name="Jiang J."/>
            <person name="Zhu Y."/>
            <person name="Lei J."/>
            <person name="Kang H."/>
            <person name="Chen S."/>
            <person name="He X."/>
            <person name="Wang R."/>
            <person name="Wang Y."/>
            <person name="Chen J."/>
            <person name="Wang L."/>
            <person name="Yu S."/>
            <person name="Wang B."/>
            <person name="Wei J."/>
            <person name="Song S."/>
            <person name="Lu X."/>
            <person name="Gao Z."/>
            <person name="Gu W."/>
            <person name="Deng X."/>
            <person name="Ma D."/>
            <person name="Wang S."/>
            <person name="Liang W."/>
            <person name="Fang L."/>
            <person name="Cai C."/>
            <person name="Zhu X."/>
            <person name="Zhou B."/>
            <person name="Zhang Y."/>
            <person name="Chen Z."/>
            <person name="Xu S."/>
            <person name="Zhu R."/>
            <person name="Wang S."/>
            <person name="Zhang T."/>
            <person name="Zhao G."/>
        </authorList>
    </citation>
    <scope>NUCLEOTIDE SEQUENCE [LARGE SCALE GENOMIC DNA]</scope>
    <source>
        <strain evidence="4">cv. Xinhai21</strain>
        <tissue evidence="3">Leaf</tissue>
    </source>
</reference>
<dbReference type="AlphaFoldDB" id="A0A2P5XSI1"/>
<name>A0A2P5XSI1_GOSBA</name>
<feature type="region of interest" description="Disordered" evidence="1">
    <location>
        <begin position="1"/>
        <end position="42"/>
    </location>
</feature>
<evidence type="ECO:0000313" key="4">
    <source>
        <dbReference type="Proteomes" id="UP000239757"/>
    </source>
</evidence>
<keyword evidence="2" id="KW-0812">Transmembrane</keyword>
<protein>
    <submittedName>
        <fullName evidence="3">Uncharacterized protein</fullName>
    </submittedName>
</protein>
<keyword evidence="2" id="KW-1133">Transmembrane helix</keyword>
<evidence type="ECO:0000256" key="2">
    <source>
        <dbReference type="SAM" id="Phobius"/>
    </source>
</evidence>
<feature type="compositionally biased region" description="Basic residues" evidence="1">
    <location>
        <begin position="17"/>
        <end position="35"/>
    </location>
</feature>
<dbReference type="Proteomes" id="UP000239757">
    <property type="component" value="Unassembled WGS sequence"/>
</dbReference>
<accession>A0A2P5XSI1</accession>
<organism evidence="3 4">
    <name type="scientific">Gossypium barbadense</name>
    <name type="common">Sea Island cotton</name>
    <name type="synonym">Hibiscus barbadensis</name>
    <dbReference type="NCBI Taxonomy" id="3634"/>
    <lineage>
        <taxon>Eukaryota</taxon>
        <taxon>Viridiplantae</taxon>
        <taxon>Streptophyta</taxon>
        <taxon>Embryophyta</taxon>
        <taxon>Tracheophyta</taxon>
        <taxon>Spermatophyta</taxon>
        <taxon>Magnoliopsida</taxon>
        <taxon>eudicotyledons</taxon>
        <taxon>Gunneridae</taxon>
        <taxon>Pentapetalae</taxon>
        <taxon>rosids</taxon>
        <taxon>malvids</taxon>
        <taxon>Malvales</taxon>
        <taxon>Malvaceae</taxon>
        <taxon>Malvoideae</taxon>
        <taxon>Gossypium</taxon>
    </lineage>
</organism>
<proteinExistence type="predicted"/>
<evidence type="ECO:0000313" key="3">
    <source>
        <dbReference type="EMBL" id="PPS06277.1"/>
    </source>
</evidence>
<feature type="transmembrane region" description="Helical" evidence="2">
    <location>
        <begin position="181"/>
        <end position="202"/>
    </location>
</feature>